<reference evidence="1" key="1">
    <citation type="submission" date="2021-12" db="EMBL/GenBank/DDBJ databases">
        <title>Discovery of the Pendulisporaceae a myxobacterial family with distinct sporulation behavior and unique specialized metabolism.</title>
        <authorList>
            <person name="Garcia R."/>
            <person name="Popoff A."/>
            <person name="Bader C.D."/>
            <person name="Loehr J."/>
            <person name="Walesch S."/>
            <person name="Walt C."/>
            <person name="Boldt J."/>
            <person name="Bunk B."/>
            <person name="Haeckl F.J.F.P.J."/>
            <person name="Gunesch A.P."/>
            <person name="Birkelbach J."/>
            <person name="Nuebel U."/>
            <person name="Pietschmann T."/>
            <person name="Bach T."/>
            <person name="Mueller R."/>
        </authorList>
    </citation>
    <scope>NUCLEOTIDE SEQUENCE</scope>
    <source>
        <strain evidence="1">MSr11367</strain>
    </source>
</reference>
<name>A0ABZ2LHY5_9BACT</name>
<organism evidence="1 2">
    <name type="scientific">Pendulispora rubella</name>
    <dbReference type="NCBI Taxonomy" id="2741070"/>
    <lineage>
        <taxon>Bacteria</taxon>
        <taxon>Pseudomonadati</taxon>
        <taxon>Myxococcota</taxon>
        <taxon>Myxococcia</taxon>
        <taxon>Myxococcales</taxon>
        <taxon>Sorangiineae</taxon>
        <taxon>Pendulisporaceae</taxon>
        <taxon>Pendulispora</taxon>
    </lineage>
</organism>
<accession>A0ABZ2LHY5</accession>
<proteinExistence type="predicted"/>
<gene>
    <name evidence="1" type="ORF">LVJ94_16210</name>
</gene>
<keyword evidence="2" id="KW-1185">Reference proteome</keyword>
<protein>
    <submittedName>
        <fullName evidence="1">Uncharacterized protein</fullName>
    </submittedName>
</protein>
<dbReference type="EMBL" id="CP089983">
    <property type="protein sequence ID" value="WXB08771.1"/>
    <property type="molecule type" value="Genomic_DNA"/>
</dbReference>
<evidence type="ECO:0000313" key="1">
    <source>
        <dbReference type="EMBL" id="WXB08771.1"/>
    </source>
</evidence>
<sequence length="94" mass="9843">MTGNHLEAILKQASAKLDKDGFLALPDGAALTLYVAHDGASLTIAKVDGVRLEGELVFARTVKRETYTVVQSDVFALAVDGAVSGQPARRAGFA</sequence>
<dbReference type="RefSeq" id="WP_394838447.1">
    <property type="nucleotide sequence ID" value="NZ_CP089929.1"/>
</dbReference>
<dbReference type="Proteomes" id="UP001374803">
    <property type="component" value="Chromosome"/>
</dbReference>
<evidence type="ECO:0000313" key="2">
    <source>
        <dbReference type="Proteomes" id="UP001374803"/>
    </source>
</evidence>